<sequence>MVVSCGTCYDQLAGYEFDKIFPGCRIIDIHEFLLEKGMKLDGVTGTRYMYHDPCHTPIKTMDPVKLVNALMGSEKDGYKIEKNDRCCGESGTLAVTRPDISTQVRFRKEEEIRKGAAKLRGIPLVAEAGANAINPANASAGTAGAANGSVLKAGDGPQPKGATDVKILTSCPSCLQGLSRYNEDAGIEADYIVVEMARHVLGEDWMVDYVQRANNGGIERVLV</sequence>
<evidence type="ECO:0000313" key="3">
    <source>
        <dbReference type="Proteomes" id="UP001245184"/>
    </source>
</evidence>
<evidence type="ECO:0000313" key="2">
    <source>
        <dbReference type="EMBL" id="MDR6201634.1"/>
    </source>
</evidence>
<dbReference type="Pfam" id="PF02754">
    <property type="entry name" value="CCG"/>
    <property type="match status" value="1"/>
</dbReference>
<dbReference type="InterPro" id="IPR021817">
    <property type="entry name" value="DUF3400"/>
</dbReference>
<accession>A0ABD5C8P8</accession>
<dbReference type="InterPro" id="IPR004017">
    <property type="entry name" value="Cys_rich_dom"/>
</dbReference>
<dbReference type="Pfam" id="PF11880">
    <property type="entry name" value="DUF3400"/>
    <property type="match status" value="1"/>
</dbReference>
<feature type="domain" description="Cysteine-rich" evidence="1">
    <location>
        <begin position="49"/>
        <end position="115"/>
    </location>
</feature>
<protein>
    <submittedName>
        <fullName evidence="2">Fe-S oxidoreductase</fullName>
    </submittedName>
</protein>
<gene>
    <name evidence="2" type="ORF">QF025_000354</name>
</gene>
<dbReference type="GO" id="GO:0016491">
    <property type="term" value="F:oxidoreductase activity"/>
    <property type="evidence" value="ECO:0007669"/>
    <property type="project" value="UniProtKB-ARBA"/>
</dbReference>
<dbReference type="Proteomes" id="UP001245184">
    <property type="component" value="Unassembled WGS sequence"/>
</dbReference>
<name>A0ABD5C8P8_9BURK</name>
<proteinExistence type="predicted"/>
<reference evidence="2 3" key="1">
    <citation type="submission" date="2023-08" db="EMBL/GenBank/DDBJ databases">
        <title>Genome sequencing of plant associated microbes to promote plant fitness in Sorghum bicolor and Oryza sativa.</title>
        <authorList>
            <person name="Coleman-Derr D."/>
        </authorList>
    </citation>
    <scope>NUCLEOTIDE SEQUENCE [LARGE SCALE GENOMIC DNA]</scope>
    <source>
        <strain evidence="2 3">SLBN-33</strain>
    </source>
</reference>
<dbReference type="EMBL" id="JAVIZN010000002">
    <property type="protein sequence ID" value="MDR6201634.1"/>
    <property type="molecule type" value="Genomic_DNA"/>
</dbReference>
<comment type="caution">
    <text evidence="2">The sequence shown here is derived from an EMBL/GenBank/DDBJ whole genome shotgun (WGS) entry which is preliminary data.</text>
</comment>
<dbReference type="AlphaFoldDB" id="A0ABD5C8P8"/>
<organism evidence="2 3">
    <name type="scientific">Paraburkholderia graminis</name>
    <dbReference type="NCBI Taxonomy" id="60548"/>
    <lineage>
        <taxon>Bacteria</taxon>
        <taxon>Pseudomonadati</taxon>
        <taxon>Pseudomonadota</taxon>
        <taxon>Betaproteobacteria</taxon>
        <taxon>Burkholderiales</taxon>
        <taxon>Burkholderiaceae</taxon>
        <taxon>Paraburkholderia</taxon>
    </lineage>
</organism>
<evidence type="ECO:0000259" key="1">
    <source>
        <dbReference type="Pfam" id="PF02754"/>
    </source>
</evidence>